<keyword evidence="3" id="KW-1185">Reference proteome</keyword>
<protein>
    <submittedName>
        <fullName evidence="2">Uncharacterized protein</fullName>
    </submittedName>
</protein>
<keyword evidence="1" id="KW-0812">Transmembrane</keyword>
<feature type="transmembrane region" description="Helical" evidence="1">
    <location>
        <begin position="79"/>
        <end position="99"/>
    </location>
</feature>
<dbReference type="EMBL" id="FNKP01000004">
    <property type="protein sequence ID" value="SDR54485.1"/>
    <property type="molecule type" value="Genomic_DNA"/>
</dbReference>
<reference evidence="3" key="1">
    <citation type="submission" date="2016-10" db="EMBL/GenBank/DDBJ databases">
        <authorList>
            <person name="Varghese N."/>
        </authorList>
    </citation>
    <scope>NUCLEOTIDE SEQUENCE [LARGE SCALE GENOMIC DNA]</scope>
    <source>
        <strain evidence="3">GAS106B</strain>
    </source>
</reference>
<evidence type="ECO:0000256" key="1">
    <source>
        <dbReference type="SAM" id="Phobius"/>
    </source>
</evidence>
<evidence type="ECO:0000313" key="2">
    <source>
        <dbReference type="EMBL" id="SDR54485.1"/>
    </source>
</evidence>
<dbReference type="RefSeq" id="WP_074774111.1">
    <property type="nucleotide sequence ID" value="NZ_FNKP01000004.1"/>
</dbReference>
<keyword evidence="1" id="KW-0472">Membrane</keyword>
<feature type="transmembrane region" description="Helical" evidence="1">
    <location>
        <begin position="46"/>
        <end position="67"/>
    </location>
</feature>
<dbReference type="AlphaFoldDB" id="A0A1H1JXW8"/>
<dbReference type="OrthoDB" id="9145220at2"/>
<evidence type="ECO:0000313" key="3">
    <source>
        <dbReference type="Proteomes" id="UP000183487"/>
    </source>
</evidence>
<dbReference type="Proteomes" id="UP000183487">
    <property type="component" value="Unassembled WGS sequence"/>
</dbReference>
<keyword evidence="1" id="KW-1133">Transmembrane helix</keyword>
<name>A0A1H1JXW8_9BURK</name>
<proteinExistence type="predicted"/>
<accession>A0A1H1JXW8</accession>
<gene>
    <name evidence="2" type="ORF">SAMN05443245_7438</name>
</gene>
<sequence length="203" mass="22472">MKIRSVMGYILFFGLISIFPVAFVLSSAVSDSFANGALRGRFDPVWLGFGVATLVVAAICMLTRMSAKQVSSNRRISSRQLIAVLFLVFAYLVFAGWMLTDAGERLLVRTTSHESRYYLTSAQPISRKCPNSVTGYDRQVDGMVFTCSTFALFNYPADRNARRASIVHVLTGPYGIRVLSIHAIDSLFRPARLRSDEGPSLIT</sequence>
<organism evidence="2 3">
    <name type="scientific">Paraburkholderia fungorum</name>
    <dbReference type="NCBI Taxonomy" id="134537"/>
    <lineage>
        <taxon>Bacteria</taxon>
        <taxon>Pseudomonadati</taxon>
        <taxon>Pseudomonadota</taxon>
        <taxon>Betaproteobacteria</taxon>
        <taxon>Burkholderiales</taxon>
        <taxon>Burkholderiaceae</taxon>
        <taxon>Paraburkholderia</taxon>
    </lineage>
</organism>